<protein>
    <submittedName>
        <fullName evidence="2">Desmoglein-1</fullName>
    </submittedName>
</protein>
<reference evidence="2 3" key="1">
    <citation type="submission" date="2022-01" db="EMBL/GenBank/DDBJ databases">
        <title>A high-quality chromosome-level genome assembly of rohu carp, Labeo rohita.</title>
        <authorList>
            <person name="Arick M.A. II"/>
            <person name="Hsu C.-Y."/>
            <person name="Magbanua Z."/>
            <person name="Pechanova O."/>
            <person name="Grover C."/>
            <person name="Miller E."/>
            <person name="Thrash A."/>
            <person name="Ezzel L."/>
            <person name="Alam S."/>
            <person name="Benzie J."/>
            <person name="Hamilton M."/>
            <person name="Karsi A."/>
            <person name="Lawrence M.L."/>
            <person name="Peterson D.G."/>
        </authorList>
    </citation>
    <scope>NUCLEOTIDE SEQUENCE [LARGE SCALE GENOMIC DNA]</scope>
    <source>
        <strain evidence="3">BAU-BD-2019</strain>
        <tissue evidence="2">Blood</tissue>
    </source>
</reference>
<accession>A0ABQ8M8D6</accession>
<gene>
    <name evidence="2" type="ORF">H4Q32_016567</name>
</gene>
<evidence type="ECO:0000313" key="2">
    <source>
        <dbReference type="EMBL" id="KAI2658481.1"/>
    </source>
</evidence>
<organism evidence="2 3">
    <name type="scientific">Labeo rohita</name>
    <name type="common">Indian major carp</name>
    <name type="synonym">Cyprinus rohita</name>
    <dbReference type="NCBI Taxonomy" id="84645"/>
    <lineage>
        <taxon>Eukaryota</taxon>
        <taxon>Metazoa</taxon>
        <taxon>Chordata</taxon>
        <taxon>Craniata</taxon>
        <taxon>Vertebrata</taxon>
        <taxon>Euteleostomi</taxon>
        <taxon>Actinopterygii</taxon>
        <taxon>Neopterygii</taxon>
        <taxon>Teleostei</taxon>
        <taxon>Ostariophysi</taxon>
        <taxon>Cypriniformes</taxon>
        <taxon>Cyprinidae</taxon>
        <taxon>Labeoninae</taxon>
        <taxon>Labeonini</taxon>
        <taxon>Labeo</taxon>
    </lineage>
</organism>
<feature type="region of interest" description="Disordered" evidence="1">
    <location>
        <begin position="76"/>
        <end position="97"/>
    </location>
</feature>
<comment type="caution">
    <text evidence="2">The sequence shown here is derived from an EMBL/GenBank/DDBJ whole genome shotgun (WGS) entry which is preliminary data.</text>
</comment>
<feature type="compositionally biased region" description="Basic and acidic residues" evidence="1">
    <location>
        <begin position="137"/>
        <end position="146"/>
    </location>
</feature>
<dbReference type="Proteomes" id="UP000830375">
    <property type="component" value="Unassembled WGS sequence"/>
</dbReference>
<feature type="region of interest" description="Disordered" evidence="1">
    <location>
        <begin position="136"/>
        <end position="179"/>
    </location>
</feature>
<sequence>MMLHRAQNLMMGRTSTLKELYCVRASQYFKLGMKAPKLSVSERPLDVDTDCKTKKQNFSLRSAIIECQAMLKGKTDHKVNKHPATENHEHTVDESRLEGASKKFKGDVTHSHLFGSTTIEPQHSPVIPPVSMIMPSRQDEPAKSEESPLMAHSGLTSSVKDSSLEGPPKKFIRDYSDKV</sequence>
<proteinExistence type="predicted"/>
<feature type="compositionally biased region" description="Basic and acidic residues" evidence="1">
    <location>
        <begin position="167"/>
        <end position="179"/>
    </location>
</feature>
<evidence type="ECO:0000256" key="1">
    <source>
        <dbReference type="SAM" id="MobiDB-lite"/>
    </source>
</evidence>
<dbReference type="EMBL" id="JACTAM010000012">
    <property type="protein sequence ID" value="KAI2658481.1"/>
    <property type="molecule type" value="Genomic_DNA"/>
</dbReference>
<evidence type="ECO:0000313" key="3">
    <source>
        <dbReference type="Proteomes" id="UP000830375"/>
    </source>
</evidence>
<name>A0ABQ8M8D6_LABRO</name>
<keyword evidence="3" id="KW-1185">Reference proteome</keyword>